<dbReference type="GO" id="GO:0008270">
    <property type="term" value="F:zinc ion binding"/>
    <property type="evidence" value="ECO:0007669"/>
    <property type="project" value="UniProtKB-KW"/>
</dbReference>
<sequence>MVAKMGKRTPTKTFKHQRRHHHRKKSPAKTASAATIISSINKSLHTCKRRLARIFSKLVRITTPSRCKTKGYKILRSQDKDSNSNGEDQLLVPQVLFFGNEHLLPPLISPDKKTIFLDLDETLIHSKPDPPPERFDFIVRPRIDGEVLNFYVLKRPGVDAFLDAISKKYEVVVFTAGLKEYASLVLNRLDRNGVISHRLYRDSCKQIDGKFVKDLSEMGRNLKQVVIVDDNPNAYIFQPENAIPVKPFTGDPSDIELWKLVNFFEACDCFVDMRDAVKAFDLGERLRYDEEESAADNDENWMEGKTVNPKPDAEEIGAPASSRRIPSSPPDDMGLENSRASCNSMSAVEFESQRMVGSKEYDTELPTQFNEENGKKRELQPSSPRKGKYFFYDSPHYEDTGVWIPVSVPPMLDSEDDEWARGFHSDGGYFPEVDMGWSQYLKEDKELTMWDVVVEMLLAARGKVHALAKGDIHGCNFSWMSSHLLEQAWQEMAQTLTEANFGNVSELLDAEPPRWLADSSASACMLCGVRFHPIMCSRHHCRFCGGIFCGECSKGRSLLPVKFRVSDPQRVCDVCCVRLQSVQPYLMNQVSHAAQLPTRDLTDLSTLRSWVNFPWGQSMEYEIYKAANTIRGYSKVGFLKPEKSIPDIILRQAKGLAILSVAKVGVMVTYNIGTGLVIARRNDGSWSPPSAISSFGMGWGAQAGGELTDFIIVLRTNDAVKTFTGNAHISIGAGLSAAVGTVGRVVEAGVRAGDGGYAACYTYSCSKGAFVGCSLEGSVFTTRTQENSRFYGSQSVTASDVLLGSMPIPPAAAMLYHALEDLYQKLQR</sequence>
<gene>
    <name evidence="8" type="ORF">WN944_012424</name>
</gene>
<dbReference type="FunFam" id="3.30.40.10:FF:000151">
    <property type="entry name" value="Zinc finger family protein"/>
    <property type="match status" value="1"/>
</dbReference>
<keyword evidence="1" id="KW-0479">Metal-binding</keyword>
<feature type="compositionally biased region" description="Basic residues" evidence="5">
    <location>
        <begin position="1"/>
        <end position="27"/>
    </location>
</feature>
<keyword evidence="2 4" id="KW-0863">Zinc-finger</keyword>
<dbReference type="InterPro" id="IPR013083">
    <property type="entry name" value="Znf_RING/FYVE/PHD"/>
</dbReference>
<dbReference type="Pfam" id="PF03031">
    <property type="entry name" value="NIF"/>
    <property type="match status" value="1"/>
</dbReference>
<dbReference type="InterPro" id="IPR011948">
    <property type="entry name" value="Dullard_phosphatase"/>
</dbReference>
<organism evidence="8 9">
    <name type="scientific">Citrus x changshan-huyou</name>
    <dbReference type="NCBI Taxonomy" id="2935761"/>
    <lineage>
        <taxon>Eukaryota</taxon>
        <taxon>Viridiplantae</taxon>
        <taxon>Streptophyta</taxon>
        <taxon>Embryophyta</taxon>
        <taxon>Tracheophyta</taxon>
        <taxon>Spermatophyta</taxon>
        <taxon>Magnoliopsida</taxon>
        <taxon>eudicotyledons</taxon>
        <taxon>Gunneridae</taxon>
        <taxon>Pentapetalae</taxon>
        <taxon>rosids</taxon>
        <taxon>malvids</taxon>
        <taxon>Sapindales</taxon>
        <taxon>Rutaceae</taxon>
        <taxon>Aurantioideae</taxon>
        <taxon>Citrus</taxon>
    </lineage>
</organism>
<dbReference type="SMART" id="SM00577">
    <property type="entry name" value="CPDc"/>
    <property type="match status" value="1"/>
</dbReference>
<dbReference type="Pfam" id="PF01363">
    <property type="entry name" value="FYVE"/>
    <property type="match status" value="1"/>
</dbReference>
<dbReference type="PROSITE" id="PS50178">
    <property type="entry name" value="ZF_FYVE"/>
    <property type="match status" value="1"/>
</dbReference>
<dbReference type="FunFam" id="3.40.50.1000:FF:000093">
    <property type="entry name" value="NLI interacting factor-like phosphatase family protein"/>
    <property type="match status" value="1"/>
</dbReference>
<dbReference type="PANTHER" id="PTHR15629">
    <property type="entry name" value="SH3YL1 PROTEIN"/>
    <property type="match status" value="1"/>
</dbReference>
<evidence type="ECO:0000313" key="8">
    <source>
        <dbReference type="EMBL" id="KAK9223975.1"/>
    </source>
</evidence>
<proteinExistence type="predicted"/>
<dbReference type="CDD" id="cd11526">
    <property type="entry name" value="SYLF_FYVE"/>
    <property type="match status" value="1"/>
</dbReference>
<comment type="caution">
    <text evidence="8">The sequence shown here is derived from an EMBL/GenBank/DDBJ whole genome shotgun (WGS) entry which is preliminary data.</text>
</comment>
<evidence type="ECO:0000256" key="4">
    <source>
        <dbReference type="PROSITE-ProRule" id="PRU00091"/>
    </source>
</evidence>
<dbReference type="SUPFAM" id="SSF56784">
    <property type="entry name" value="HAD-like"/>
    <property type="match status" value="1"/>
</dbReference>
<feature type="compositionally biased region" description="Acidic residues" evidence="5">
    <location>
        <begin position="291"/>
        <end position="301"/>
    </location>
</feature>
<keyword evidence="9" id="KW-1185">Reference proteome</keyword>
<dbReference type="InterPro" id="IPR004274">
    <property type="entry name" value="FCP1_dom"/>
</dbReference>
<dbReference type="GO" id="GO:0016791">
    <property type="term" value="F:phosphatase activity"/>
    <property type="evidence" value="ECO:0007669"/>
    <property type="project" value="InterPro"/>
</dbReference>
<feature type="domain" description="FYVE-type" evidence="6">
    <location>
        <begin position="518"/>
        <end position="580"/>
    </location>
</feature>
<dbReference type="AlphaFoldDB" id="A0AAP0QUJ8"/>
<evidence type="ECO:0000259" key="7">
    <source>
        <dbReference type="PROSITE" id="PS50969"/>
    </source>
</evidence>
<evidence type="ECO:0000256" key="5">
    <source>
        <dbReference type="SAM" id="MobiDB-lite"/>
    </source>
</evidence>
<protein>
    <submittedName>
        <fullName evidence="8">Uncharacterized protein</fullName>
    </submittedName>
</protein>
<dbReference type="PANTHER" id="PTHR15629:SF43">
    <property type="entry name" value="RING_FYVE_PHD-TYPE ZINC FINGER FAMILY PROTEIN"/>
    <property type="match status" value="1"/>
</dbReference>
<dbReference type="GO" id="GO:0035091">
    <property type="term" value="F:phosphatidylinositol binding"/>
    <property type="evidence" value="ECO:0007669"/>
    <property type="project" value="TreeGrafter"/>
</dbReference>
<evidence type="ECO:0000256" key="1">
    <source>
        <dbReference type="ARBA" id="ARBA00022723"/>
    </source>
</evidence>
<dbReference type="InterPro" id="IPR000306">
    <property type="entry name" value="Znf_FYVE"/>
</dbReference>
<dbReference type="InterPro" id="IPR023214">
    <property type="entry name" value="HAD_sf"/>
</dbReference>
<evidence type="ECO:0000256" key="3">
    <source>
        <dbReference type="ARBA" id="ARBA00022833"/>
    </source>
</evidence>
<dbReference type="Proteomes" id="UP001428341">
    <property type="component" value="Unassembled WGS sequence"/>
</dbReference>
<dbReference type="PROSITE" id="PS50969">
    <property type="entry name" value="FCP1"/>
    <property type="match status" value="1"/>
</dbReference>
<name>A0AAP0QUJ8_9ROSI</name>
<dbReference type="NCBIfam" id="TIGR02251">
    <property type="entry name" value="HIF-SF_euk"/>
    <property type="match status" value="1"/>
</dbReference>
<feature type="region of interest" description="Disordered" evidence="5">
    <location>
        <begin position="356"/>
        <end position="382"/>
    </location>
</feature>
<dbReference type="InterPro" id="IPR036412">
    <property type="entry name" value="HAD-like_sf"/>
</dbReference>
<keyword evidence="3" id="KW-0862">Zinc</keyword>
<dbReference type="InterPro" id="IPR007461">
    <property type="entry name" value="Ysc84_actin-binding"/>
</dbReference>
<dbReference type="SMART" id="SM00064">
    <property type="entry name" value="FYVE"/>
    <property type="match status" value="1"/>
</dbReference>
<reference evidence="8 9" key="1">
    <citation type="submission" date="2024-05" db="EMBL/GenBank/DDBJ databases">
        <title>Haplotype-resolved chromosome-level genome assembly of Huyou (Citrus changshanensis).</title>
        <authorList>
            <person name="Miao C."/>
            <person name="Chen W."/>
            <person name="Wu Y."/>
            <person name="Wang L."/>
            <person name="Zhao S."/>
            <person name="Grierson D."/>
            <person name="Xu C."/>
            <person name="Chen K."/>
        </authorList>
    </citation>
    <scope>NUCLEOTIDE SEQUENCE [LARGE SCALE GENOMIC DNA]</scope>
    <source>
        <strain evidence="8">01-14</strain>
        <tissue evidence="8">Leaf</tissue>
    </source>
</reference>
<dbReference type="EMBL" id="JBCGBO010000002">
    <property type="protein sequence ID" value="KAK9223975.1"/>
    <property type="molecule type" value="Genomic_DNA"/>
</dbReference>
<feature type="region of interest" description="Disordered" evidence="5">
    <location>
        <begin position="291"/>
        <end position="338"/>
    </location>
</feature>
<dbReference type="CDD" id="cd07521">
    <property type="entry name" value="HAD_FCP1-like"/>
    <property type="match status" value="1"/>
</dbReference>
<dbReference type="SUPFAM" id="SSF57903">
    <property type="entry name" value="FYVE/PHD zinc finger"/>
    <property type="match status" value="1"/>
</dbReference>
<dbReference type="InterPro" id="IPR051702">
    <property type="entry name" value="SH3_domain_YSC84-like"/>
</dbReference>
<feature type="region of interest" description="Disordered" evidence="5">
    <location>
        <begin position="1"/>
        <end position="32"/>
    </location>
</feature>
<dbReference type="Gene3D" id="3.30.40.10">
    <property type="entry name" value="Zinc/RING finger domain, C3HC4 (zinc finger)"/>
    <property type="match status" value="1"/>
</dbReference>
<dbReference type="Pfam" id="PF04366">
    <property type="entry name" value="Ysc84"/>
    <property type="match status" value="1"/>
</dbReference>
<evidence type="ECO:0000256" key="2">
    <source>
        <dbReference type="ARBA" id="ARBA00022771"/>
    </source>
</evidence>
<accession>A0AAP0QUJ8</accession>
<evidence type="ECO:0000313" key="9">
    <source>
        <dbReference type="Proteomes" id="UP001428341"/>
    </source>
</evidence>
<feature type="domain" description="FCP1 homology" evidence="7">
    <location>
        <begin position="108"/>
        <end position="267"/>
    </location>
</feature>
<evidence type="ECO:0000259" key="6">
    <source>
        <dbReference type="PROSITE" id="PS50178"/>
    </source>
</evidence>
<dbReference type="InterPro" id="IPR017455">
    <property type="entry name" value="Znf_FYVE-rel"/>
</dbReference>
<dbReference type="InterPro" id="IPR011011">
    <property type="entry name" value="Znf_FYVE_PHD"/>
</dbReference>
<dbReference type="Gene3D" id="3.40.50.1000">
    <property type="entry name" value="HAD superfamily/HAD-like"/>
    <property type="match status" value="1"/>
</dbReference>